<evidence type="ECO:0000313" key="2">
    <source>
        <dbReference type="EMBL" id="QHT16902.1"/>
    </source>
</evidence>
<protein>
    <submittedName>
        <fullName evidence="2">Uncharacterized protein</fullName>
    </submittedName>
</protein>
<organism evidence="2">
    <name type="scientific">viral metagenome</name>
    <dbReference type="NCBI Taxonomy" id="1070528"/>
    <lineage>
        <taxon>unclassified sequences</taxon>
        <taxon>metagenomes</taxon>
        <taxon>organismal metagenomes</taxon>
    </lineage>
</organism>
<reference evidence="2" key="1">
    <citation type="journal article" date="2020" name="Nature">
        <title>Giant virus diversity and host interactions through global metagenomics.</title>
        <authorList>
            <person name="Schulz F."/>
            <person name="Roux S."/>
            <person name="Paez-Espino D."/>
            <person name="Jungbluth S."/>
            <person name="Walsh D.A."/>
            <person name="Denef V.J."/>
            <person name="McMahon K.D."/>
            <person name="Konstantinidis K.T."/>
            <person name="Eloe-Fadrosh E.A."/>
            <person name="Kyrpides N.C."/>
            <person name="Woyke T."/>
        </authorList>
    </citation>
    <scope>NUCLEOTIDE SEQUENCE</scope>
    <source>
        <strain evidence="2">GVMAG-M-3300023174-207</strain>
    </source>
</reference>
<name>A0A6C0DKN1_9ZZZZ</name>
<dbReference type="Pfam" id="PF04070">
    <property type="entry name" value="DUF378"/>
    <property type="match status" value="1"/>
</dbReference>
<evidence type="ECO:0000256" key="1">
    <source>
        <dbReference type="SAM" id="Phobius"/>
    </source>
</evidence>
<keyword evidence="1" id="KW-0472">Membrane</keyword>
<keyword evidence="1" id="KW-1133">Transmembrane helix</keyword>
<feature type="transmembrane region" description="Helical" evidence="1">
    <location>
        <begin position="17"/>
        <end position="40"/>
    </location>
</feature>
<proteinExistence type="predicted"/>
<keyword evidence="1" id="KW-0812">Transmembrane</keyword>
<sequence>MFLRKDVHAYNIVRKKIFMFVMAFLIVGALNYLSIALFKVNFIQKITRKEKIAEIVYLLIGLSALYVMFDRDTYLPFLGRAVFPCDILVESMPKDATLTLTLKVRPNSKVIYWASNPSTTGELTDYKGAYGNYENSGISKSNSKGIVKLNIMDPQPYYVPYKGVLPRHVHYRVCCSSGMLGPVRTVYLATREII</sequence>
<feature type="transmembrane region" description="Helical" evidence="1">
    <location>
        <begin position="52"/>
        <end position="69"/>
    </location>
</feature>
<accession>A0A6C0DKN1</accession>
<dbReference type="AlphaFoldDB" id="A0A6C0DKN1"/>
<dbReference type="InterPro" id="IPR007211">
    <property type="entry name" value="DUF378"/>
</dbReference>
<dbReference type="EMBL" id="MN739627">
    <property type="protein sequence ID" value="QHT16902.1"/>
    <property type="molecule type" value="Genomic_DNA"/>
</dbReference>